<keyword evidence="8" id="KW-1185">Reference proteome</keyword>
<dbReference type="GO" id="GO:0003924">
    <property type="term" value="F:GTPase activity"/>
    <property type="evidence" value="ECO:0007669"/>
    <property type="project" value="InterPro"/>
</dbReference>
<gene>
    <name evidence="7" type="ORF">LSH36_2996g00001</name>
</gene>
<proteinExistence type="predicted"/>
<dbReference type="Proteomes" id="UP001208570">
    <property type="component" value="Unassembled WGS sequence"/>
</dbReference>
<dbReference type="GO" id="GO:0005886">
    <property type="term" value="C:plasma membrane"/>
    <property type="evidence" value="ECO:0007669"/>
    <property type="project" value="UniProtKB-SubCell"/>
</dbReference>
<keyword evidence="4" id="KW-0342">GTP-binding</keyword>
<evidence type="ECO:0000256" key="2">
    <source>
        <dbReference type="ARBA" id="ARBA00022475"/>
    </source>
</evidence>
<keyword evidence="4" id="KW-0547">Nucleotide-binding</keyword>
<dbReference type="SUPFAM" id="SSF52540">
    <property type="entry name" value="P-loop containing nucleoside triphosphate hydrolases"/>
    <property type="match status" value="1"/>
</dbReference>
<dbReference type="InterPro" id="IPR001806">
    <property type="entry name" value="Small_GTPase"/>
</dbReference>
<dbReference type="InterPro" id="IPR052236">
    <property type="entry name" value="Small_GTPase_RasD"/>
</dbReference>
<evidence type="ECO:0000256" key="3">
    <source>
        <dbReference type="ARBA" id="ARBA00022481"/>
    </source>
</evidence>
<keyword evidence="6" id="KW-0449">Lipoprotein</keyword>
<evidence type="ECO:0000256" key="6">
    <source>
        <dbReference type="ARBA" id="ARBA00023288"/>
    </source>
</evidence>
<keyword evidence="2" id="KW-1003">Cell membrane</keyword>
<dbReference type="Gene3D" id="3.40.50.300">
    <property type="entry name" value="P-loop containing nucleotide triphosphate hydrolases"/>
    <property type="match status" value="2"/>
</dbReference>
<dbReference type="Pfam" id="PF00071">
    <property type="entry name" value="Ras"/>
    <property type="match status" value="1"/>
</dbReference>
<keyword evidence="3" id="KW-0488">Methylation</keyword>
<comment type="caution">
    <text evidence="7">The sequence shown here is derived from an EMBL/GenBank/DDBJ whole genome shotgun (WGS) entry which is preliminary data.</text>
</comment>
<dbReference type="InterPro" id="IPR027417">
    <property type="entry name" value="P-loop_NTPase"/>
</dbReference>
<evidence type="ECO:0000256" key="4">
    <source>
        <dbReference type="ARBA" id="ARBA00023134"/>
    </source>
</evidence>
<sequence>MVEEFHRKEVVVEGRPLTLDIVDTSGGQEFPTMRDLAIASGDAFLLVFSVVDVDGRLVDRVTTECLVNIDWHHGYIETSARLNVNVDAAFREVLARSKLPPSSVQKEPLRVS</sequence>
<name>A0AAD9IQ04_9ANNE</name>
<accession>A0AAD9IQ04</accession>
<dbReference type="GO" id="GO:0005525">
    <property type="term" value="F:GTP binding"/>
    <property type="evidence" value="ECO:0007669"/>
    <property type="project" value="UniProtKB-KW"/>
</dbReference>
<organism evidence="7 8">
    <name type="scientific">Paralvinella palmiformis</name>
    <dbReference type="NCBI Taxonomy" id="53620"/>
    <lineage>
        <taxon>Eukaryota</taxon>
        <taxon>Metazoa</taxon>
        <taxon>Spiralia</taxon>
        <taxon>Lophotrochozoa</taxon>
        <taxon>Annelida</taxon>
        <taxon>Polychaeta</taxon>
        <taxon>Sedentaria</taxon>
        <taxon>Canalipalpata</taxon>
        <taxon>Terebellida</taxon>
        <taxon>Terebelliformia</taxon>
        <taxon>Alvinellidae</taxon>
        <taxon>Paralvinella</taxon>
    </lineage>
</organism>
<protein>
    <submittedName>
        <fullName evidence="7">Uncharacterized protein</fullName>
    </submittedName>
</protein>
<keyword evidence="5" id="KW-0472">Membrane</keyword>
<dbReference type="SMART" id="SM00173">
    <property type="entry name" value="RAS"/>
    <property type="match status" value="1"/>
</dbReference>
<dbReference type="PANTHER" id="PTHR46149">
    <property type="entry name" value="MIP08469P"/>
    <property type="match status" value="1"/>
</dbReference>
<dbReference type="AlphaFoldDB" id="A0AAD9IQ04"/>
<evidence type="ECO:0000313" key="8">
    <source>
        <dbReference type="Proteomes" id="UP001208570"/>
    </source>
</evidence>
<evidence type="ECO:0000256" key="5">
    <source>
        <dbReference type="ARBA" id="ARBA00023136"/>
    </source>
</evidence>
<evidence type="ECO:0000313" key="7">
    <source>
        <dbReference type="EMBL" id="KAK2138468.1"/>
    </source>
</evidence>
<comment type="subcellular location">
    <subcellularLocation>
        <location evidence="1">Cell membrane</location>
        <topology evidence="1">Lipid-anchor</topology>
    </subcellularLocation>
</comment>
<reference evidence="7" key="1">
    <citation type="journal article" date="2023" name="Mol. Biol. Evol.">
        <title>Third-Generation Sequencing Reveals the Adaptive Role of the Epigenome in Three Deep-Sea Polychaetes.</title>
        <authorList>
            <person name="Perez M."/>
            <person name="Aroh O."/>
            <person name="Sun Y."/>
            <person name="Lan Y."/>
            <person name="Juniper S.K."/>
            <person name="Young C.R."/>
            <person name="Angers B."/>
            <person name="Qian P.Y."/>
        </authorList>
    </citation>
    <scope>NUCLEOTIDE SEQUENCE</scope>
    <source>
        <strain evidence="7">P08H-3</strain>
    </source>
</reference>
<dbReference type="EMBL" id="JAODUP010002983">
    <property type="protein sequence ID" value="KAK2138468.1"/>
    <property type="molecule type" value="Genomic_DNA"/>
</dbReference>
<evidence type="ECO:0000256" key="1">
    <source>
        <dbReference type="ARBA" id="ARBA00004193"/>
    </source>
</evidence>